<dbReference type="Gene3D" id="1.10.533.10">
    <property type="entry name" value="Death Domain, Fas"/>
    <property type="match status" value="1"/>
</dbReference>
<dbReference type="AlphaFoldDB" id="A0A8S3QUC1"/>
<dbReference type="PROSITE" id="PS50209">
    <property type="entry name" value="CARD"/>
    <property type="match status" value="1"/>
</dbReference>
<name>A0A8S3QUC1_MYTED</name>
<feature type="domain" description="CARD" evidence="1">
    <location>
        <begin position="81"/>
        <end position="149"/>
    </location>
</feature>
<comment type="caution">
    <text evidence="2">The sequence shown here is derived from an EMBL/GenBank/DDBJ whole genome shotgun (WGS) entry which is preliminary data.</text>
</comment>
<evidence type="ECO:0000259" key="1">
    <source>
        <dbReference type="PROSITE" id="PS50209"/>
    </source>
</evidence>
<dbReference type="InterPro" id="IPR001315">
    <property type="entry name" value="CARD"/>
</dbReference>
<keyword evidence="3" id="KW-1185">Reference proteome</keyword>
<dbReference type="Proteomes" id="UP000683360">
    <property type="component" value="Unassembled WGS sequence"/>
</dbReference>
<protein>
    <recommendedName>
        <fullName evidence="1">CARD domain-containing protein</fullName>
    </recommendedName>
</protein>
<reference evidence="2" key="1">
    <citation type="submission" date="2021-03" db="EMBL/GenBank/DDBJ databases">
        <authorList>
            <person name="Bekaert M."/>
        </authorList>
    </citation>
    <scope>NUCLEOTIDE SEQUENCE</scope>
</reference>
<dbReference type="EMBL" id="CAJPWZ010000697">
    <property type="protein sequence ID" value="CAG2198724.1"/>
    <property type="molecule type" value="Genomic_DNA"/>
</dbReference>
<gene>
    <name evidence="2" type="ORF">MEDL_13468</name>
</gene>
<evidence type="ECO:0000313" key="2">
    <source>
        <dbReference type="EMBL" id="CAG2198724.1"/>
    </source>
</evidence>
<dbReference type="InterPro" id="IPR011029">
    <property type="entry name" value="DEATH-like_dom_sf"/>
</dbReference>
<evidence type="ECO:0000313" key="3">
    <source>
        <dbReference type="Proteomes" id="UP000683360"/>
    </source>
</evidence>
<dbReference type="GO" id="GO:0042981">
    <property type="term" value="P:regulation of apoptotic process"/>
    <property type="evidence" value="ECO:0007669"/>
    <property type="project" value="InterPro"/>
</dbReference>
<accession>A0A8S3QUC1</accession>
<organism evidence="2 3">
    <name type="scientific">Mytilus edulis</name>
    <name type="common">Blue mussel</name>
    <dbReference type="NCBI Taxonomy" id="6550"/>
    <lineage>
        <taxon>Eukaryota</taxon>
        <taxon>Metazoa</taxon>
        <taxon>Spiralia</taxon>
        <taxon>Lophotrochozoa</taxon>
        <taxon>Mollusca</taxon>
        <taxon>Bivalvia</taxon>
        <taxon>Autobranchia</taxon>
        <taxon>Pteriomorphia</taxon>
        <taxon>Mytilida</taxon>
        <taxon>Mytiloidea</taxon>
        <taxon>Mytilidae</taxon>
        <taxon>Mytilinae</taxon>
        <taxon>Mytilus</taxon>
    </lineage>
</organism>
<proteinExistence type="predicted"/>
<sequence length="186" mass="21721">MVWEINKIITDAADAKSKVLDHNTFRNLVNIDNSIQHNLKRLNENSNELADQSVKNKETRIKCRKRVDKQTVKLIKWYKILVHDLDIDKPGILAKLSAKDLISQNNNLVLTAEERTSKEKIRTLLGEIIRKNASSTYTAFLEFLKEDSQYVQYASKLEDTEISQFDQELLFIGRLFNKTFKHNNRK</sequence>